<accession>A0A1H4J6F7</accession>
<dbReference type="Proteomes" id="UP000183407">
    <property type="component" value="Unassembled WGS sequence"/>
</dbReference>
<dbReference type="EMBL" id="FNTL01000003">
    <property type="protein sequence ID" value="SEB41843.1"/>
    <property type="molecule type" value="Genomic_DNA"/>
</dbReference>
<protein>
    <submittedName>
        <fullName evidence="1">Uncharacterized protein</fullName>
    </submittedName>
</protein>
<sequence>MCPASGAESVGALTPWSLLSSAGAVTPHEVSAAVPGPPASKIPTSRCSVPTPVLVVGAGGAGGEDDHLAGLIGESLEHDDALPPQGVAASDANYC</sequence>
<evidence type="ECO:0000313" key="1">
    <source>
        <dbReference type="EMBL" id="SEB41843.1"/>
    </source>
</evidence>
<evidence type="ECO:0000313" key="2">
    <source>
        <dbReference type="Proteomes" id="UP000183407"/>
    </source>
</evidence>
<dbReference type="AlphaFoldDB" id="A0A1H4J6F7"/>
<reference evidence="2" key="1">
    <citation type="submission" date="2016-10" db="EMBL/GenBank/DDBJ databases">
        <authorList>
            <person name="Varghese N."/>
        </authorList>
    </citation>
    <scope>NUCLEOTIDE SEQUENCE [LARGE SCALE GENOMIC DNA]</scope>
    <source>
        <strain evidence="2">DSM 44719</strain>
    </source>
</reference>
<name>A0A1H4J6F7_RHOJO</name>
<gene>
    <name evidence="1" type="ORF">SAMN04490220_0667</name>
</gene>
<proteinExistence type="predicted"/>
<organism evidence="1 2">
    <name type="scientific">Rhodococcus jostii</name>
    <dbReference type="NCBI Taxonomy" id="132919"/>
    <lineage>
        <taxon>Bacteria</taxon>
        <taxon>Bacillati</taxon>
        <taxon>Actinomycetota</taxon>
        <taxon>Actinomycetes</taxon>
        <taxon>Mycobacteriales</taxon>
        <taxon>Nocardiaceae</taxon>
        <taxon>Rhodococcus</taxon>
    </lineage>
</organism>